<evidence type="ECO:0000313" key="2">
    <source>
        <dbReference type="Proteomes" id="UP000805193"/>
    </source>
</evidence>
<comment type="caution">
    <text evidence="1">The sequence shown here is derived from an EMBL/GenBank/DDBJ whole genome shotgun (WGS) entry which is preliminary data.</text>
</comment>
<protein>
    <submittedName>
        <fullName evidence="1">Uncharacterized protein</fullName>
    </submittedName>
</protein>
<proteinExistence type="predicted"/>
<evidence type="ECO:0000313" key="1">
    <source>
        <dbReference type="EMBL" id="KAG0444024.1"/>
    </source>
</evidence>
<name>A0AC60QWE4_IXOPE</name>
<gene>
    <name evidence="1" type="ORF">HPB47_014270</name>
</gene>
<reference evidence="1 2" key="1">
    <citation type="journal article" date="2020" name="Cell">
        <title>Large-Scale Comparative Analyses of Tick Genomes Elucidate Their Genetic Diversity and Vector Capacities.</title>
        <authorList>
            <consortium name="Tick Genome and Microbiome Consortium (TIGMIC)"/>
            <person name="Jia N."/>
            <person name="Wang J."/>
            <person name="Shi W."/>
            <person name="Du L."/>
            <person name="Sun Y."/>
            <person name="Zhan W."/>
            <person name="Jiang J.F."/>
            <person name="Wang Q."/>
            <person name="Zhang B."/>
            <person name="Ji P."/>
            <person name="Bell-Sakyi L."/>
            <person name="Cui X.M."/>
            <person name="Yuan T.T."/>
            <person name="Jiang B.G."/>
            <person name="Yang W.F."/>
            <person name="Lam T.T."/>
            <person name="Chang Q.C."/>
            <person name="Ding S.J."/>
            <person name="Wang X.J."/>
            <person name="Zhu J.G."/>
            <person name="Ruan X.D."/>
            <person name="Zhao L."/>
            <person name="Wei J.T."/>
            <person name="Ye R.Z."/>
            <person name="Que T.C."/>
            <person name="Du C.H."/>
            <person name="Zhou Y.H."/>
            <person name="Cheng J.X."/>
            <person name="Dai P.F."/>
            <person name="Guo W.B."/>
            <person name="Han X.H."/>
            <person name="Huang E.J."/>
            <person name="Li L.F."/>
            <person name="Wei W."/>
            <person name="Gao Y.C."/>
            <person name="Liu J.Z."/>
            <person name="Shao H.Z."/>
            <person name="Wang X."/>
            <person name="Wang C.C."/>
            <person name="Yang T.C."/>
            <person name="Huo Q.B."/>
            <person name="Li W."/>
            <person name="Chen H.Y."/>
            <person name="Chen S.E."/>
            <person name="Zhou L.G."/>
            <person name="Ni X.B."/>
            <person name="Tian J.H."/>
            <person name="Sheng Y."/>
            <person name="Liu T."/>
            <person name="Pan Y.S."/>
            <person name="Xia L.Y."/>
            <person name="Li J."/>
            <person name="Zhao F."/>
            <person name="Cao W.C."/>
        </authorList>
    </citation>
    <scope>NUCLEOTIDE SEQUENCE [LARGE SCALE GENOMIC DNA]</scope>
    <source>
        <strain evidence="1">Iper-2018</strain>
    </source>
</reference>
<accession>A0AC60QWE4</accession>
<dbReference type="EMBL" id="JABSTQ010002612">
    <property type="protein sequence ID" value="KAG0444024.1"/>
    <property type="molecule type" value="Genomic_DNA"/>
</dbReference>
<sequence length="90" mass="10188">MLNFRLRKMCKKIHAKYVYLSSNLANDGFMDKDGLRIEASPGWTNPVYPLPLVLHTMQMSPPAMPPLWFCGLVAETVRQRLGIGFHGPTD</sequence>
<keyword evidence="2" id="KW-1185">Reference proteome</keyword>
<dbReference type="Proteomes" id="UP000805193">
    <property type="component" value="Unassembled WGS sequence"/>
</dbReference>
<organism evidence="1 2">
    <name type="scientific">Ixodes persulcatus</name>
    <name type="common">Taiga tick</name>
    <dbReference type="NCBI Taxonomy" id="34615"/>
    <lineage>
        <taxon>Eukaryota</taxon>
        <taxon>Metazoa</taxon>
        <taxon>Ecdysozoa</taxon>
        <taxon>Arthropoda</taxon>
        <taxon>Chelicerata</taxon>
        <taxon>Arachnida</taxon>
        <taxon>Acari</taxon>
        <taxon>Parasitiformes</taxon>
        <taxon>Ixodida</taxon>
        <taxon>Ixodoidea</taxon>
        <taxon>Ixodidae</taxon>
        <taxon>Ixodinae</taxon>
        <taxon>Ixodes</taxon>
    </lineage>
</organism>